<name>A0A2I0ASX7_9ASPA</name>
<reference evidence="18 19" key="1">
    <citation type="journal article" date="2017" name="Nature">
        <title>The Apostasia genome and the evolution of orchids.</title>
        <authorList>
            <person name="Zhang G.Q."/>
            <person name="Liu K.W."/>
            <person name="Li Z."/>
            <person name="Lohaus R."/>
            <person name="Hsiao Y.Y."/>
            <person name="Niu S.C."/>
            <person name="Wang J.Y."/>
            <person name="Lin Y.C."/>
            <person name="Xu Q."/>
            <person name="Chen L.J."/>
            <person name="Yoshida K."/>
            <person name="Fujiwara S."/>
            <person name="Wang Z.W."/>
            <person name="Zhang Y.Q."/>
            <person name="Mitsuda N."/>
            <person name="Wang M."/>
            <person name="Liu G.H."/>
            <person name="Pecoraro L."/>
            <person name="Huang H.X."/>
            <person name="Xiao X.J."/>
            <person name="Lin M."/>
            <person name="Wu X.Y."/>
            <person name="Wu W.L."/>
            <person name="Chen Y.Y."/>
            <person name="Chang S.B."/>
            <person name="Sakamoto S."/>
            <person name="Ohme-Takagi M."/>
            <person name="Yagi M."/>
            <person name="Zeng S.J."/>
            <person name="Shen C.Y."/>
            <person name="Yeh C.M."/>
            <person name="Luo Y.B."/>
            <person name="Tsai W.C."/>
            <person name="Van de Peer Y."/>
            <person name="Liu Z.J."/>
        </authorList>
    </citation>
    <scope>NUCLEOTIDE SEQUENCE [LARGE SCALE GENOMIC DNA]</scope>
    <source>
        <strain evidence="19">cv. Shenzhen</strain>
        <tissue evidence="18">Stem</tissue>
    </source>
</reference>
<evidence type="ECO:0000256" key="10">
    <source>
        <dbReference type="ARBA" id="ARBA00022786"/>
    </source>
</evidence>
<dbReference type="PANTHER" id="PTHR15189:SF7">
    <property type="entry name" value="BRISC AND BRCA1-A COMPLEX MEMBER 2"/>
    <property type="match status" value="1"/>
</dbReference>
<organism evidence="18 19">
    <name type="scientific">Apostasia shenzhenica</name>
    <dbReference type="NCBI Taxonomy" id="1088818"/>
    <lineage>
        <taxon>Eukaryota</taxon>
        <taxon>Viridiplantae</taxon>
        <taxon>Streptophyta</taxon>
        <taxon>Embryophyta</taxon>
        <taxon>Tracheophyta</taxon>
        <taxon>Spermatophyta</taxon>
        <taxon>Magnoliopsida</taxon>
        <taxon>Liliopsida</taxon>
        <taxon>Asparagales</taxon>
        <taxon>Orchidaceae</taxon>
        <taxon>Apostasioideae</taxon>
        <taxon>Apostasia</taxon>
    </lineage>
</organism>
<dbReference type="OrthoDB" id="538811at2759"/>
<evidence type="ECO:0000256" key="4">
    <source>
        <dbReference type="ARBA" id="ARBA00022490"/>
    </source>
</evidence>
<dbReference type="STRING" id="1088818.A0A2I0ASX7"/>
<dbReference type="PANTHER" id="PTHR15189">
    <property type="entry name" value="BRISC AND BRCA1-A COMPLEX MEMBER 2"/>
    <property type="match status" value="1"/>
</dbReference>
<keyword evidence="7" id="KW-0677">Repeat</keyword>
<dbReference type="AlphaFoldDB" id="A0A2I0ASX7"/>
<evidence type="ECO:0000256" key="8">
    <source>
        <dbReference type="ARBA" id="ARBA00022763"/>
    </source>
</evidence>
<dbReference type="EMBL" id="KZ451951">
    <property type="protein sequence ID" value="PKA58655.1"/>
    <property type="molecule type" value="Genomic_DNA"/>
</dbReference>
<evidence type="ECO:0000256" key="7">
    <source>
        <dbReference type="ARBA" id="ARBA00022737"/>
    </source>
</evidence>
<evidence type="ECO:0000256" key="2">
    <source>
        <dbReference type="ARBA" id="ARBA00004496"/>
    </source>
</evidence>
<keyword evidence="9" id="KW-0498">Mitosis</keyword>
<dbReference type="GO" id="GO:0070552">
    <property type="term" value="C:BRISC complex"/>
    <property type="evidence" value="ECO:0007669"/>
    <property type="project" value="InterPro"/>
</dbReference>
<comment type="similarity">
    <text evidence="15">Belongs to the BABAM2 family.</text>
</comment>
<evidence type="ECO:0000256" key="14">
    <source>
        <dbReference type="ARBA" id="ARBA00023306"/>
    </source>
</evidence>
<dbReference type="GO" id="GO:0006325">
    <property type="term" value="P:chromatin organization"/>
    <property type="evidence" value="ECO:0007669"/>
    <property type="project" value="UniProtKB-KW"/>
</dbReference>
<dbReference type="GO" id="GO:0006302">
    <property type="term" value="P:double-strand break repair"/>
    <property type="evidence" value="ECO:0007669"/>
    <property type="project" value="TreeGrafter"/>
</dbReference>
<keyword evidence="13" id="KW-0539">Nucleus</keyword>
<evidence type="ECO:0000256" key="11">
    <source>
        <dbReference type="ARBA" id="ARBA00022853"/>
    </source>
</evidence>
<dbReference type="Proteomes" id="UP000236161">
    <property type="component" value="Unassembled WGS sequence"/>
</dbReference>
<evidence type="ECO:0000256" key="6">
    <source>
        <dbReference type="ARBA" id="ARBA00022703"/>
    </source>
</evidence>
<evidence type="ECO:0000256" key="3">
    <source>
        <dbReference type="ARBA" id="ARBA00019438"/>
    </source>
</evidence>
<keyword evidence="8" id="KW-0227">DNA damage</keyword>
<keyword evidence="10" id="KW-0833">Ubl conjugation pathway</keyword>
<keyword evidence="11" id="KW-0156">Chromatin regulator</keyword>
<keyword evidence="12" id="KW-0234">DNA repair</keyword>
<gene>
    <name evidence="18" type="ORF">AXF42_Ash008942</name>
</gene>
<evidence type="ECO:0000313" key="19">
    <source>
        <dbReference type="Proteomes" id="UP000236161"/>
    </source>
</evidence>
<accession>A0A2I0ASX7</accession>
<evidence type="ECO:0000256" key="17">
    <source>
        <dbReference type="ARBA" id="ARBA00032630"/>
    </source>
</evidence>
<evidence type="ECO:0000256" key="15">
    <source>
        <dbReference type="ARBA" id="ARBA00025766"/>
    </source>
</evidence>
<dbReference type="GO" id="GO:0051301">
    <property type="term" value="P:cell division"/>
    <property type="evidence" value="ECO:0007669"/>
    <property type="project" value="UniProtKB-KW"/>
</dbReference>
<evidence type="ECO:0000256" key="9">
    <source>
        <dbReference type="ARBA" id="ARBA00022776"/>
    </source>
</evidence>
<evidence type="ECO:0000256" key="13">
    <source>
        <dbReference type="ARBA" id="ARBA00023242"/>
    </source>
</evidence>
<evidence type="ECO:0000313" key="18">
    <source>
        <dbReference type="EMBL" id="PKA58655.1"/>
    </source>
</evidence>
<comment type="subcellular location">
    <subcellularLocation>
        <location evidence="2">Cytoplasm</location>
    </subcellularLocation>
    <subcellularLocation>
        <location evidence="1">Nucleus</location>
    </subcellularLocation>
</comment>
<evidence type="ECO:0000256" key="16">
    <source>
        <dbReference type="ARBA" id="ARBA00032491"/>
    </source>
</evidence>
<keyword evidence="19" id="KW-1185">Reference proteome</keyword>
<keyword evidence="14" id="KW-0131">Cell cycle</keyword>
<sequence>MVAEPPLPPTISAQLKHLLFHSSLPFRVEQIWSGCKNSRFSDRFTLLIPFCLDYVKWDIVYNALFPSAAPDIVFSPNDEEFCPLLPIIDGEGEVEVVARLKKSFLWDWNGKDPSRLLKLVEEMRDLYVQYQRKRVGEIDDARLKFEISTIFSREGIEVCLGAGTDKSEEVKFVVPLLDIDLNKHVHACPWKQQQKIYLQAIFPVSRMYSSAPSAPRLKLVSSSQLKDLLSIEDVKLPSWVDGMCMAEYLPTLEENLKIQVIEALASIGSRRRFIEALVPKFGRHLEADPIFCRRATFLAVSGVFTFLVHFSLSTQFPKQQPILTLQSSQHYNSQGAPILSPSLNDYPWSPRWGDAEMTERLFDFIVKECVNFKRYCLDAVAS</sequence>
<protein>
    <recommendedName>
        <fullName evidence="3">BRISC and BRCA1-A complex member 2</fullName>
    </recommendedName>
    <alternativeName>
        <fullName evidence="16">BRCA1-A complex subunit BRE</fullName>
    </alternativeName>
    <alternativeName>
        <fullName evidence="17">BRCA1/BRCA2-containing complex subunit 45</fullName>
    </alternativeName>
</protein>
<evidence type="ECO:0000256" key="12">
    <source>
        <dbReference type="ARBA" id="ARBA00023204"/>
    </source>
</evidence>
<keyword evidence="5" id="KW-0132">Cell division</keyword>
<evidence type="ECO:0000256" key="5">
    <source>
        <dbReference type="ARBA" id="ARBA00022618"/>
    </source>
</evidence>
<dbReference type="GO" id="GO:0005737">
    <property type="term" value="C:cytoplasm"/>
    <property type="evidence" value="ECO:0007669"/>
    <property type="project" value="UniProtKB-SubCell"/>
</dbReference>
<evidence type="ECO:0000256" key="1">
    <source>
        <dbReference type="ARBA" id="ARBA00004123"/>
    </source>
</evidence>
<keyword evidence="6" id="KW-0053">Apoptosis</keyword>
<keyword evidence="4" id="KW-0963">Cytoplasm</keyword>
<proteinExistence type="inferred from homology"/>
<dbReference type="InterPro" id="IPR010358">
    <property type="entry name" value="BRE"/>
</dbReference>
<dbReference type="Pfam" id="PF06113">
    <property type="entry name" value="BRE"/>
    <property type="match status" value="1"/>
</dbReference>